<dbReference type="SUPFAM" id="SSF48371">
    <property type="entry name" value="ARM repeat"/>
    <property type="match status" value="2"/>
</dbReference>
<feature type="compositionally biased region" description="Basic and acidic residues" evidence="3">
    <location>
        <begin position="66"/>
        <end position="77"/>
    </location>
</feature>
<organism evidence="4 5">
    <name type="scientific">Cyclotella atomus</name>
    <dbReference type="NCBI Taxonomy" id="382360"/>
    <lineage>
        <taxon>Eukaryota</taxon>
        <taxon>Sar</taxon>
        <taxon>Stramenopiles</taxon>
        <taxon>Ochrophyta</taxon>
        <taxon>Bacillariophyta</taxon>
        <taxon>Coscinodiscophyceae</taxon>
        <taxon>Thalassiosirophycidae</taxon>
        <taxon>Stephanodiscales</taxon>
        <taxon>Stephanodiscaceae</taxon>
        <taxon>Cyclotella</taxon>
    </lineage>
</organism>
<comment type="caution">
    <text evidence="4">The sequence shown here is derived from an EMBL/GenBank/DDBJ whole genome shotgun (WGS) entry which is preliminary data.</text>
</comment>
<dbReference type="InterPro" id="IPR011989">
    <property type="entry name" value="ARM-like"/>
</dbReference>
<feature type="compositionally biased region" description="Acidic residues" evidence="3">
    <location>
        <begin position="141"/>
        <end position="154"/>
    </location>
</feature>
<gene>
    <name evidence="4" type="ORF">ACHAWO_000755</name>
</gene>
<dbReference type="Gene3D" id="1.25.10.10">
    <property type="entry name" value="Leucine-rich Repeat Variant"/>
    <property type="match status" value="2"/>
</dbReference>
<name>A0ABD3P2P4_9STRA</name>
<keyword evidence="2" id="KW-0677">Repeat</keyword>
<evidence type="ECO:0000256" key="2">
    <source>
        <dbReference type="ARBA" id="ARBA00022737"/>
    </source>
</evidence>
<dbReference type="PANTHER" id="PTHR47249">
    <property type="entry name" value="VACUOLAR PROTEIN 8"/>
    <property type="match status" value="1"/>
</dbReference>
<dbReference type="AlphaFoldDB" id="A0ABD3P2P4"/>
<feature type="compositionally biased region" description="Polar residues" evidence="3">
    <location>
        <begin position="129"/>
        <end position="140"/>
    </location>
</feature>
<sequence>MSSPMSSPVSSPVHAPSSRSKPTPRAQPSPKLESTISPSAVASRQRTSKASSTPKTKVWALSPSPRDTKSREHRDDAETPSSRASRRYSPRKKSVLHLSEQAASNGRPASPLSPDVASTDSPAAKNEQHNVVSCPTAITSQDDDDTATIEEDNIEPSPRSKAQKKLFNSLREPDRSLKDLLTVLTDQNTSQLRRVNACGAIKTLTLNKNNQVLLARTRGVVSAITSVLCRVDASEEERTRCINALMHLSVPEKNWHVIYLFPQTPEALARNMADRYPRIRYAACLAMSFLAKKNRVDVVSNRILMYSIARVLEVDKNGALERVSVSDRKVFVGSRLCALKMLLHLSKNKDVSTALARTECIPAALINIANKMELAANILCVATITNLTRHPENAEHLVYHVKNLVPTLLDHIVSTGRADGEDYHECAKCALYALQNLSCSNNCRQELANTPNLLAALTKAAFKTQYRDQQLSALHTLKNLSDDPFNLVTMTNTPGCTATLLALANDGNNVMAQYLACDTLATLSHWLLTLSTAKTRKGKVVGEEEDGEEDQSSAVDTAALIMSKDSTENRRKLNWLELLQRSSLNIRLTSNPSWLIGELQHLDEADRLALEEAPQAEALEGVDEPDLIARHRYSCVNIRSLNAIFIPKRSSLRRALIDQRVNIFKRAASSETPSICNHRDDLDRYAIVKSIGTNTYIFVLDKNSLLKRENEAYAMMKCVADTIEIIHDAGSTNLSISKGRLVSKYHEYGLGMTNVARPMPIAPYPAWVIKVSDGAKFKNMYPKVYVSGADYAFHSPGVSVVGRDESGRLLGIESNGMVYHRFEPYAVVKCAHCSVDDDPDTHYTVTEVAFWFDRIRGTLDALGIDYS</sequence>
<feature type="compositionally biased region" description="Low complexity" evidence="3">
    <location>
        <begin position="1"/>
        <end position="20"/>
    </location>
</feature>
<feature type="region of interest" description="Disordered" evidence="3">
    <location>
        <begin position="1"/>
        <end position="163"/>
    </location>
</feature>
<feature type="compositionally biased region" description="Basic residues" evidence="3">
    <location>
        <begin position="84"/>
        <end position="95"/>
    </location>
</feature>
<dbReference type="InterPro" id="IPR016024">
    <property type="entry name" value="ARM-type_fold"/>
</dbReference>
<reference evidence="4 5" key="1">
    <citation type="submission" date="2024-10" db="EMBL/GenBank/DDBJ databases">
        <title>Updated reference genomes for cyclostephanoid diatoms.</title>
        <authorList>
            <person name="Roberts W.R."/>
            <person name="Alverson A.J."/>
        </authorList>
    </citation>
    <scope>NUCLEOTIDE SEQUENCE [LARGE SCALE GENOMIC DNA]</scope>
    <source>
        <strain evidence="4 5">AJA010-31</strain>
    </source>
</reference>
<evidence type="ECO:0000313" key="5">
    <source>
        <dbReference type="Proteomes" id="UP001530400"/>
    </source>
</evidence>
<protein>
    <submittedName>
        <fullName evidence="4">Uncharacterized protein</fullName>
    </submittedName>
</protein>
<feature type="compositionally biased region" description="Polar residues" evidence="3">
    <location>
        <begin position="32"/>
        <end position="55"/>
    </location>
</feature>
<accession>A0ABD3P2P4</accession>
<evidence type="ECO:0000256" key="1">
    <source>
        <dbReference type="ARBA" id="ARBA00005462"/>
    </source>
</evidence>
<dbReference type="Proteomes" id="UP001530400">
    <property type="component" value="Unassembled WGS sequence"/>
</dbReference>
<evidence type="ECO:0000256" key="3">
    <source>
        <dbReference type="SAM" id="MobiDB-lite"/>
    </source>
</evidence>
<keyword evidence="5" id="KW-1185">Reference proteome</keyword>
<evidence type="ECO:0000313" key="4">
    <source>
        <dbReference type="EMBL" id="KAL3782555.1"/>
    </source>
</evidence>
<dbReference type="PANTHER" id="PTHR47249:SF1">
    <property type="entry name" value="VACUOLAR PROTEIN 8"/>
    <property type="match status" value="1"/>
</dbReference>
<comment type="similarity">
    <text evidence="1">Belongs to the beta-catenin family.</text>
</comment>
<dbReference type="EMBL" id="JALLPJ020000802">
    <property type="protein sequence ID" value="KAL3782555.1"/>
    <property type="molecule type" value="Genomic_DNA"/>
</dbReference>
<proteinExistence type="inferred from homology"/>
<dbReference type="InterPro" id="IPR045156">
    <property type="entry name" value="Vac8"/>
</dbReference>